<gene>
    <name evidence="2" type="ORF">Q2T41_03725</name>
</gene>
<name>A0ABT8RLG5_9FLAO</name>
<accession>A0ABT8RLG5</accession>
<evidence type="ECO:0000259" key="1">
    <source>
        <dbReference type="Pfam" id="PF09413"/>
    </source>
</evidence>
<reference evidence="2" key="2">
    <citation type="submission" date="2023-06" db="EMBL/GenBank/DDBJ databases">
        <authorList>
            <person name="Lucena T."/>
            <person name="Sun Q."/>
        </authorList>
    </citation>
    <scope>NUCLEOTIDE SEQUENCE</scope>
    <source>
        <strain evidence="2">CECT 8869</strain>
    </source>
</reference>
<comment type="caution">
    <text evidence="2">The sequence shown here is derived from an EMBL/GenBank/DDBJ whole genome shotgun (WGS) entry which is preliminary data.</text>
</comment>
<evidence type="ECO:0000313" key="3">
    <source>
        <dbReference type="Proteomes" id="UP001168579"/>
    </source>
</evidence>
<evidence type="ECO:0000313" key="2">
    <source>
        <dbReference type="EMBL" id="MDO1511773.1"/>
    </source>
</evidence>
<dbReference type="Pfam" id="PF09413">
    <property type="entry name" value="DUF2007"/>
    <property type="match status" value="1"/>
</dbReference>
<sequence length="75" mass="8484">MNATYKKIFGGDRLKAKRVELILLDSNIIPICKDEGESARLAGFSSSLPQFIEIYVHEDEEVKALSLISNLEWDN</sequence>
<dbReference type="Proteomes" id="UP001168579">
    <property type="component" value="Unassembled WGS sequence"/>
</dbReference>
<feature type="domain" description="DUF2007" evidence="1">
    <location>
        <begin position="8"/>
        <end position="71"/>
    </location>
</feature>
<dbReference type="EMBL" id="JAUKUC010000001">
    <property type="protein sequence ID" value="MDO1511773.1"/>
    <property type="molecule type" value="Genomic_DNA"/>
</dbReference>
<organism evidence="2 3">
    <name type="scientific">Maribacter confluentis</name>
    <dbReference type="NCBI Taxonomy" id="1656093"/>
    <lineage>
        <taxon>Bacteria</taxon>
        <taxon>Pseudomonadati</taxon>
        <taxon>Bacteroidota</taxon>
        <taxon>Flavobacteriia</taxon>
        <taxon>Flavobacteriales</taxon>
        <taxon>Flavobacteriaceae</taxon>
        <taxon>Maribacter</taxon>
    </lineage>
</organism>
<dbReference type="InterPro" id="IPR018551">
    <property type="entry name" value="DUF2007"/>
</dbReference>
<proteinExistence type="predicted"/>
<dbReference type="RefSeq" id="WP_304435001.1">
    <property type="nucleotide sequence ID" value="NZ_JAUKUC010000001.1"/>
</dbReference>
<keyword evidence="3" id="KW-1185">Reference proteome</keyword>
<protein>
    <submittedName>
        <fullName evidence="2">DUF2007 domain-containing protein</fullName>
    </submittedName>
</protein>
<reference evidence="2" key="1">
    <citation type="journal article" date="2014" name="Int. J. Syst. Evol. Microbiol.">
        <title>Complete genome of a new Firmicutes species belonging to the dominant human colonic microbiota ('Ruminococcus bicirculans') reveals two chromosomes and a selective capacity to utilize plant glucans.</title>
        <authorList>
            <consortium name="NISC Comparative Sequencing Program"/>
            <person name="Wegmann U."/>
            <person name="Louis P."/>
            <person name="Goesmann A."/>
            <person name="Henrissat B."/>
            <person name="Duncan S.H."/>
            <person name="Flint H.J."/>
        </authorList>
    </citation>
    <scope>NUCLEOTIDE SEQUENCE</scope>
    <source>
        <strain evidence="2">CECT 8869</strain>
    </source>
</reference>